<reference evidence="2 3" key="2">
    <citation type="submission" date="2018-12" db="EMBL/GenBank/DDBJ databases">
        <title>Rhizobacter gummiphilus sp. nov., a rubber-degrading bacterium isolated from the soil of a botanical garden in Japan.</title>
        <authorList>
            <person name="Shunsuke S.S."/>
        </authorList>
    </citation>
    <scope>NUCLEOTIDE SEQUENCE [LARGE SCALE GENOMIC DNA]</scope>
    <source>
        <strain evidence="2 3">S-16</strain>
    </source>
</reference>
<feature type="domain" description="Flagellar basal body rod protein N-terminal" evidence="1">
    <location>
        <begin position="7"/>
        <end position="35"/>
    </location>
</feature>
<dbReference type="RefSeq" id="WP_124539280.1">
    <property type="nucleotide sequence ID" value="NZ_QUSW01000001.1"/>
</dbReference>
<organism evidence="2 3">
    <name type="scientific">Piscinibacter terrae</name>
    <dbReference type="NCBI Taxonomy" id="2496871"/>
    <lineage>
        <taxon>Bacteria</taxon>
        <taxon>Pseudomonadati</taxon>
        <taxon>Pseudomonadota</taxon>
        <taxon>Betaproteobacteria</taxon>
        <taxon>Burkholderiales</taxon>
        <taxon>Sphaerotilaceae</taxon>
        <taxon>Piscinibacter</taxon>
    </lineage>
</organism>
<dbReference type="Proteomes" id="UP000267464">
    <property type="component" value="Unassembled WGS sequence"/>
</dbReference>
<keyword evidence="2" id="KW-0969">Cilium</keyword>
<protein>
    <submittedName>
        <fullName evidence="2">Flagellar basal body rod protein</fullName>
    </submittedName>
</protein>
<evidence type="ECO:0000313" key="3">
    <source>
        <dbReference type="Proteomes" id="UP000267464"/>
    </source>
</evidence>
<dbReference type="AlphaFoldDB" id="A0A3N7HW26"/>
<comment type="caution">
    <text evidence="2">The sequence shown here is derived from an EMBL/GenBank/DDBJ whole genome shotgun (WGS) entry which is preliminary data.</text>
</comment>
<keyword evidence="2" id="KW-0966">Cell projection</keyword>
<sequence>MNSLNAIAMSGLNVALKRADASGNNIANAQTPGYRRETVVPVEDAGGGVSATVAALPEGDGLDQLAADMVEQMSSVYLFKANLQVVKTHDQMLGALLDLRA</sequence>
<reference evidence="2 3" key="1">
    <citation type="submission" date="2018-08" db="EMBL/GenBank/DDBJ databases">
        <authorList>
            <person name="Khan S.A."/>
            <person name="Jeon C.O."/>
            <person name="Chun B.H."/>
            <person name="Jeong S.E."/>
        </authorList>
    </citation>
    <scope>NUCLEOTIDE SEQUENCE [LARGE SCALE GENOMIC DNA]</scope>
    <source>
        <strain evidence="2 3">S-16</strain>
    </source>
</reference>
<evidence type="ECO:0000313" key="2">
    <source>
        <dbReference type="EMBL" id="RQP26590.1"/>
    </source>
</evidence>
<keyword evidence="2" id="KW-0282">Flagellum</keyword>
<name>A0A3N7HW26_9BURK</name>
<keyword evidence="3" id="KW-1185">Reference proteome</keyword>
<proteinExistence type="predicted"/>
<dbReference type="EMBL" id="QUSW01000001">
    <property type="protein sequence ID" value="RQP26590.1"/>
    <property type="molecule type" value="Genomic_DNA"/>
</dbReference>
<dbReference type="InterPro" id="IPR001444">
    <property type="entry name" value="Flag_bb_rod_N"/>
</dbReference>
<dbReference type="Pfam" id="PF00460">
    <property type="entry name" value="Flg_bb_rod"/>
    <property type="match status" value="1"/>
</dbReference>
<gene>
    <name evidence="2" type="ORF">DZC73_06210</name>
</gene>
<accession>A0A3N7HW26</accession>
<dbReference type="OrthoDB" id="5986582at2"/>
<evidence type="ECO:0000259" key="1">
    <source>
        <dbReference type="Pfam" id="PF00460"/>
    </source>
</evidence>